<dbReference type="PROSITE" id="PS50176">
    <property type="entry name" value="ARM_REPEAT"/>
    <property type="match status" value="3"/>
</dbReference>
<evidence type="ECO:0000256" key="5">
    <source>
        <dbReference type="ARBA" id="ARBA00022737"/>
    </source>
</evidence>
<sequence>MGQKFDTMRQKQSKDELLYQAAITGNVDDIKALCREGAGLEWIDRDGKTALIVACMNPELIDVVKTLIEMGANVNAYRPGRNAGTPLHHAAKRGLEQTVKLLLSRGANFLLRNDDCQTPLEVARNKGCTNIVRAIENHICCFSGWFREFHGPSFLGGFAPQLLSRKIWVVIIPCGSGNPMRPPRFELAIYSTFQDAQPHTVIALWKAKIEEPKFHKSDPALVIFDQTTKTRYKIASGNEGDKQQLQWLYSACKGNIQVVPSPTFFDTQTSSAANAHQTVAESLERNNNWSSGAVDANGWEISTNAESYNGWGPTDGREHSELGNTGWMDGPTRKDYNGWGVLDSGPTVQTLGDHSGWMDARTKKENDWAVPDSRPTGKQSHQVQSLLDPPAHVQTSGFNASMSPSAPPIPDDVLVEEPSHYPSIDFNPVHLPVTTTTDHRASTTNDAKGDGSSSCIICWEAPVEGLCHYSNVHQDPCFLRFTSLNPLQERGQMETTSVRYLINSISRFIHLTSCQKIKVVPMEKNYRNMVVVLKILKPLLDDIVDCKIPSDETLYKECEELDLLVNEARELVEKWCYNMSKIHRVLQSESFLIKMQSSSLQICRVLQRSLQSSLSTSSITTVQHCMREIKRLQQERSLENVGEALRSLRDDAIPCTDHLIKVFKSLNLLSSRDLFKETVAVEKERMNVQVNSAKGKLDQINQIVDLISCIRDYMLKTQHFVPTCGILIPPRFLCPLSLELMMDPVIVASGQTYDRTSIQKWLDTGLSICPKTHQTLTHTKLIPNDIVKAMVASWCEENNLQLSSNNGRAKLVSMSSPSNHLSSQDLNHTDSTCFANGSCSTSRSSPEGRNGLEKQKIDTSSRYNQECYGYQSREIDKYDQQSSNQSFIHSRTESASSEVSSIDCASSSSKKHERNDLAEISSEGLGTSSLTEESGLSSWITGKQLQASGAKIEKSVNGNHNYNSPYFIESGSGCDDLTTSSHVKMLVDNLKSLSNEVQTAAAAELRFLAKHNMENRIIIGQCGAIAPLLSLLYSEVKLTQEHAVTALLNLSINEDNKARIAKLGAIEPLIHVLKSGNDGAKENSAAALFSLSVLEEYKARIGRSGAVKALVNLLGSGTLRGRKDAATALFNLSIFHENKTRIVQAGTVKYLVKFLDPDSGMVDKAVALLSNLSTITEGRLAIVQEGGIPVLIEVVESGSPRGKENAASALLQLCLNSSKFCTLVLYEGAIPSLVALSQSGTPRAKEKAQQLLSHFRSRREGATGKGRM</sequence>
<dbReference type="Gene3D" id="1.25.10.10">
    <property type="entry name" value="Leucine-rich Repeat Variant"/>
    <property type="match status" value="1"/>
</dbReference>
<dbReference type="SMART" id="SM00185">
    <property type="entry name" value="ARM"/>
    <property type="match status" value="5"/>
</dbReference>
<dbReference type="EMBL" id="JARKNE010000011">
    <property type="protein sequence ID" value="KAK5784024.1"/>
    <property type="molecule type" value="Genomic_DNA"/>
</dbReference>
<dbReference type="InterPro" id="IPR057314">
    <property type="entry name" value="PUB2-4-like_N"/>
</dbReference>
<evidence type="ECO:0000256" key="7">
    <source>
        <dbReference type="PROSITE-ProRule" id="PRU00023"/>
    </source>
</evidence>
<dbReference type="InterPro" id="IPR016024">
    <property type="entry name" value="ARM-type_fold"/>
</dbReference>
<comment type="catalytic activity">
    <reaction evidence="1">
        <text>S-ubiquitinyl-[E2 ubiquitin-conjugating enzyme]-L-cysteine + [acceptor protein]-L-lysine = [E2 ubiquitin-conjugating enzyme]-L-cysteine + N(6)-ubiquitinyl-[acceptor protein]-L-lysine.</text>
        <dbReference type="EC" id="2.3.2.27"/>
    </reaction>
</comment>
<evidence type="ECO:0000256" key="6">
    <source>
        <dbReference type="ARBA" id="ARBA00022786"/>
    </source>
</evidence>
<feature type="repeat" description="ANK" evidence="7">
    <location>
        <begin position="46"/>
        <end position="79"/>
    </location>
</feature>
<reference evidence="11 12" key="1">
    <citation type="submission" date="2023-03" db="EMBL/GenBank/DDBJ databases">
        <title>WGS of Gossypium arboreum.</title>
        <authorList>
            <person name="Yu D."/>
        </authorList>
    </citation>
    <scope>NUCLEOTIDE SEQUENCE [LARGE SCALE GENOMIC DNA]</scope>
    <source>
        <tissue evidence="11">Leaf</tissue>
    </source>
</reference>
<evidence type="ECO:0000256" key="3">
    <source>
        <dbReference type="ARBA" id="ARBA00012483"/>
    </source>
</evidence>
<dbReference type="InterPro" id="IPR013083">
    <property type="entry name" value="Znf_RING/FYVE/PHD"/>
</dbReference>
<dbReference type="InterPro" id="IPR011989">
    <property type="entry name" value="ARM-like"/>
</dbReference>
<evidence type="ECO:0000256" key="9">
    <source>
        <dbReference type="SAM" id="MobiDB-lite"/>
    </source>
</evidence>
<feature type="compositionally biased region" description="Low complexity" evidence="9">
    <location>
        <begin position="893"/>
        <end position="908"/>
    </location>
</feature>
<dbReference type="PANTHER" id="PTHR23315:SF278">
    <property type="entry name" value="U-BOX DOMAIN-CONTAINING PROTEIN 3"/>
    <property type="match status" value="1"/>
</dbReference>
<evidence type="ECO:0000256" key="4">
    <source>
        <dbReference type="ARBA" id="ARBA00022679"/>
    </source>
</evidence>
<feature type="compositionally biased region" description="Low complexity" evidence="9">
    <location>
        <begin position="921"/>
        <end position="930"/>
    </location>
</feature>
<feature type="repeat" description="ARM" evidence="8">
    <location>
        <begin position="1146"/>
        <end position="1187"/>
    </location>
</feature>
<evidence type="ECO:0000256" key="2">
    <source>
        <dbReference type="ARBA" id="ARBA00004906"/>
    </source>
</evidence>
<dbReference type="Pfam" id="PF04564">
    <property type="entry name" value="U-box"/>
    <property type="match status" value="1"/>
</dbReference>
<dbReference type="Gene3D" id="3.30.40.10">
    <property type="entry name" value="Zinc/RING finger domain, C3HC4 (zinc finger)"/>
    <property type="match status" value="1"/>
</dbReference>
<dbReference type="InterPro" id="IPR003613">
    <property type="entry name" value="Ubox_domain"/>
</dbReference>
<feature type="domain" description="U-box" evidence="10">
    <location>
        <begin position="727"/>
        <end position="801"/>
    </location>
</feature>
<dbReference type="SMART" id="SM00504">
    <property type="entry name" value="Ubox"/>
    <property type="match status" value="1"/>
</dbReference>
<evidence type="ECO:0000256" key="1">
    <source>
        <dbReference type="ARBA" id="ARBA00000900"/>
    </source>
</evidence>
<keyword evidence="7" id="KW-0040">ANK repeat</keyword>
<dbReference type="SMART" id="SM00248">
    <property type="entry name" value="ANK"/>
    <property type="match status" value="3"/>
</dbReference>
<dbReference type="PROSITE" id="PS50297">
    <property type="entry name" value="ANK_REP_REGION"/>
    <property type="match status" value="2"/>
</dbReference>
<dbReference type="Pfam" id="PF12796">
    <property type="entry name" value="Ank_2"/>
    <property type="match status" value="1"/>
</dbReference>
<dbReference type="Pfam" id="PF25240">
    <property type="entry name" value="PUB2_N"/>
    <property type="match status" value="1"/>
</dbReference>
<dbReference type="PROSITE" id="PS51698">
    <property type="entry name" value="U_BOX"/>
    <property type="match status" value="1"/>
</dbReference>
<dbReference type="InterPro" id="IPR002110">
    <property type="entry name" value="Ankyrin_rpt"/>
</dbReference>
<dbReference type="SUPFAM" id="SSF57850">
    <property type="entry name" value="RING/U-box"/>
    <property type="match status" value="1"/>
</dbReference>
<feature type="repeat" description="ANK" evidence="7">
    <location>
        <begin position="82"/>
        <end position="114"/>
    </location>
</feature>
<proteinExistence type="predicted"/>
<protein>
    <recommendedName>
        <fullName evidence="3">RING-type E3 ubiquitin transferase</fullName>
        <ecNumber evidence="3">2.3.2.27</ecNumber>
    </recommendedName>
</protein>
<dbReference type="InterPro" id="IPR000225">
    <property type="entry name" value="Armadillo"/>
</dbReference>
<dbReference type="Pfam" id="PF25598">
    <property type="entry name" value="ARM_PUB"/>
    <property type="match status" value="1"/>
</dbReference>
<evidence type="ECO:0000313" key="12">
    <source>
        <dbReference type="Proteomes" id="UP001358586"/>
    </source>
</evidence>
<dbReference type="InterPro" id="IPR036770">
    <property type="entry name" value="Ankyrin_rpt-contain_sf"/>
</dbReference>
<dbReference type="Pfam" id="PF00023">
    <property type="entry name" value="Ank"/>
    <property type="match status" value="1"/>
</dbReference>
<dbReference type="EC" id="2.3.2.27" evidence="3"/>
<keyword evidence="12" id="KW-1185">Reference proteome</keyword>
<gene>
    <name evidence="11" type="ORF">PVK06_038542</name>
</gene>
<evidence type="ECO:0000259" key="10">
    <source>
        <dbReference type="PROSITE" id="PS51698"/>
    </source>
</evidence>
<dbReference type="InterPro" id="IPR045210">
    <property type="entry name" value="RING-Ubox_PUB"/>
</dbReference>
<feature type="repeat" description="ARM" evidence="8">
    <location>
        <begin position="1105"/>
        <end position="1147"/>
    </location>
</feature>
<keyword evidence="6" id="KW-0833">Ubl conjugation pathway</keyword>
<feature type="compositionally biased region" description="Polar residues" evidence="9">
    <location>
        <begin position="837"/>
        <end position="847"/>
    </location>
</feature>
<dbReference type="Proteomes" id="UP001358586">
    <property type="component" value="Chromosome 11"/>
</dbReference>
<dbReference type="PANTHER" id="PTHR23315">
    <property type="entry name" value="U BOX DOMAIN-CONTAINING"/>
    <property type="match status" value="1"/>
</dbReference>
<dbReference type="InterPro" id="IPR058678">
    <property type="entry name" value="ARM_PUB"/>
</dbReference>
<feature type="region of interest" description="Disordered" evidence="9">
    <location>
        <begin position="837"/>
        <end position="858"/>
    </location>
</feature>
<accession>A0ABR0N0G1</accession>
<feature type="region of interest" description="Disordered" evidence="9">
    <location>
        <begin position="874"/>
        <end position="930"/>
    </location>
</feature>
<evidence type="ECO:0000256" key="8">
    <source>
        <dbReference type="PROSITE-ProRule" id="PRU00259"/>
    </source>
</evidence>
<feature type="repeat" description="ARM" evidence="8">
    <location>
        <begin position="1023"/>
        <end position="1065"/>
    </location>
</feature>
<feature type="compositionally biased region" description="Polar residues" evidence="9">
    <location>
        <begin position="880"/>
        <end position="889"/>
    </location>
</feature>
<comment type="caution">
    <text evidence="11">The sequence shown here is derived from an EMBL/GenBank/DDBJ whole genome shotgun (WGS) entry which is preliminary data.</text>
</comment>
<organism evidence="11 12">
    <name type="scientific">Gossypium arboreum</name>
    <name type="common">Tree cotton</name>
    <name type="synonym">Gossypium nanking</name>
    <dbReference type="NCBI Taxonomy" id="29729"/>
    <lineage>
        <taxon>Eukaryota</taxon>
        <taxon>Viridiplantae</taxon>
        <taxon>Streptophyta</taxon>
        <taxon>Embryophyta</taxon>
        <taxon>Tracheophyta</taxon>
        <taxon>Spermatophyta</taxon>
        <taxon>Magnoliopsida</taxon>
        <taxon>eudicotyledons</taxon>
        <taxon>Gunneridae</taxon>
        <taxon>Pentapetalae</taxon>
        <taxon>rosids</taxon>
        <taxon>malvids</taxon>
        <taxon>Malvales</taxon>
        <taxon>Malvaceae</taxon>
        <taxon>Malvoideae</taxon>
        <taxon>Gossypium</taxon>
    </lineage>
</organism>
<name>A0ABR0N0G1_GOSAR</name>
<evidence type="ECO:0000313" key="11">
    <source>
        <dbReference type="EMBL" id="KAK5784024.1"/>
    </source>
</evidence>
<keyword evidence="4" id="KW-0808">Transferase</keyword>
<dbReference type="PROSITE" id="PS50088">
    <property type="entry name" value="ANK_REPEAT"/>
    <property type="match status" value="2"/>
</dbReference>
<comment type="pathway">
    <text evidence="2">Protein modification; protein ubiquitination.</text>
</comment>
<dbReference type="SUPFAM" id="SSF48371">
    <property type="entry name" value="ARM repeat"/>
    <property type="match status" value="1"/>
</dbReference>
<keyword evidence="5" id="KW-0677">Repeat</keyword>
<dbReference type="SUPFAM" id="SSF48403">
    <property type="entry name" value="Ankyrin repeat"/>
    <property type="match status" value="1"/>
</dbReference>
<dbReference type="CDD" id="cd16664">
    <property type="entry name" value="RING-Ubox_PUB"/>
    <property type="match status" value="1"/>
</dbReference>
<dbReference type="Gene3D" id="1.25.40.20">
    <property type="entry name" value="Ankyrin repeat-containing domain"/>
    <property type="match status" value="1"/>
</dbReference>